<dbReference type="NCBIfam" id="TIGR03703">
    <property type="entry name" value="plsB"/>
    <property type="match status" value="1"/>
</dbReference>
<dbReference type="Pfam" id="PF01553">
    <property type="entry name" value="Acyltransferase"/>
    <property type="match status" value="1"/>
</dbReference>
<dbReference type="EC" id="2.3.1.15" evidence="5 15"/>
<evidence type="ECO:0000256" key="2">
    <source>
        <dbReference type="ARBA" id="ARBA00004765"/>
    </source>
</evidence>
<dbReference type="InterPro" id="IPR041728">
    <property type="entry name" value="GPAT/DHAPAT_LPLAT"/>
</dbReference>
<comment type="subcellular location">
    <subcellularLocation>
        <location evidence="1 15">Cell membrane</location>
        <topology evidence="1 15">Peripheral membrane protein</topology>
        <orientation evidence="1 15">Cytoplasmic side</orientation>
    </subcellularLocation>
</comment>
<keyword evidence="9 15" id="KW-0808">Transferase</keyword>
<dbReference type="Pfam" id="PF19277">
    <property type="entry name" value="GPAT_C"/>
    <property type="match status" value="1"/>
</dbReference>
<feature type="domain" description="Phospholipid/glycerol acyltransferase" evidence="16">
    <location>
        <begin position="311"/>
        <end position="438"/>
    </location>
</feature>
<feature type="short sequence motif" description="HXXXXD motif" evidence="15">
    <location>
        <begin position="316"/>
        <end position="321"/>
    </location>
</feature>
<keyword evidence="8 15" id="KW-0444">Lipid biosynthesis</keyword>
<evidence type="ECO:0000256" key="4">
    <source>
        <dbReference type="ARBA" id="ARBA00007937"/>
    </source>
</evidence>
<evidence type="ECO:0000256" key="5">
    <source>
        <dbReference type="ARBA" id="ARBA00013113"/>
    </source>
</evidence>
<dbReference type="PANTHER" id="PTHR12563:SF17">
    <property type="entry name" value="DIHYDROXYACETONE PHOSPHATE ACYLTRANSFERASE"/>
    <property type="match status" value="1"/>
</dbReference>
<organism evidence="17 18">
    <name type="scientific">Alkalimarinus alittae</name>
    <dbReference type="NCBI Taxonomy" id="2961619"/>
    <lineage>
        <taxon>Bacteria</taxon>
        <taxon>Pseudomonadati</taxon>
        <taxon>Pseudomonadota</taxon>
        <taxon>Gammaproteobacteria</taxon>
        <taxon>Alteromonadales</taxon>
        <taxon>Alteromonadaceae</taxon>
        <taxon>Alkalimarinus</taxon>
    </lineage>
</organism>
<keyword evidence="10 15" id="KW-0472">Membrane</keyword>
<comment type="pathway">
    <text evidence="2 15">Phospholipid metabolism; CDP-diacylglycerol biosynthesis; CDP-diacylglycerol from sn-glycerol 3-phosphate: step 1/3.</text>
</comment>
<evidence type="ECO:0000259" key="16">
    <source>
        <dbReference type="SMART" id="SM00563"/>
    </source>
</evidence>
<name>A0ABY6N4X7_9ALTE</name>
<evidence type="ECO:0000256" key="11">
    <source>
        <dbReference type="ARBA" id="ARBA00023209"/>
    </source>
</evidence>
<evidence type="ECO:0000256" key="15">
    <source>
        <dbReference type="HAMAP-Rule" id="MF_00393"/>
    </source>
</evidence>
<keyword evidence="11 15" id="KW-0594">Phospholipid biosynthesis</keyword>
<sequence>MSHFLGLSSFFFTILRKILFFWVKTEVVGNDKAFLQLDPDKPVCYVLQYSSFSSRLVLEQECLAADLPSSQAPLPIGDKDIRRSFFFLYSRQGQWFRKRQSPTVTERLKQMVHEAGLNPEIDVQIVPVSLLWGREPEKQKSMFKMLLSDSWSVAGRLQKFLIILIHGRSTFVQFSKPISLQAIVNDKKSDTENNEEIATRKLARILRVHFRRTRQAILGPDLSHRRTLVQSLIHSTAVKDVIRETAKEEDISPEKVKARAIKYGDEIASNLSMTVIRFLSRILSWVWNKIYNGVNIRNIETVQEIAKENTVIYVPCHRSHIDYLLLSYVLYKHGVMVPHIAAGINLNMPIIGPLLRRGGAFFMRRSFKDNKLYAAIFNEYLYQMFSKGYSVEYFVEGGRSRTGRMLQPRPGMIAMTVRSYLRNSSKPIAFMPVYVGYEKVLEGRTYLGELRGKKKEKESVFGLFRSLSNLRKSFGKVNVNFGEPIYLTEFLNQQQPQWKDQAYDAEYRPKWLNAVVNDLADEITTRINDASSINPINMTGLILLSTAKQSMDEKILASQMDTFSNLLKQMPYSPHISYPDGCGKDWLEYAEEMGLISRQKQSLGDIITLEGNNATLMTYYRNNILHLYAVPALVASLFQNNPMMKREKVVFLVSSIYPYIKAELFIHWSKDEIDDVIEQWIDILISNDLLHVEGDSLCRPSTGSANFVLLSVLARFIIQTIERYYISIAVLRNQGPGVIDATELEEQSTQMAQRMSILYGLNAPEFFDKSLFRHFIANLKENNIITEDEDGKLVYTDKLAAVVEDAKLVLNAEMRQSVLQVTTLS</sequence>
<dbReference type="SMART" id="SM00563">
    <property type="entry name" value="PlsC"/>
    <property type="match status" value="1"/>
</dbReference>
<evidence type="ECO:0000313" key="18">
    <source>
        <dbReference type="Proteomes" id="UP001163739"/>
    </source>
</evidence>
<comment type="catalytic activity">
    <reaction evidence="14 15">
        <text>sn-glycerol 3-phosphate + an acyl-CoA = a 1-acyl-sn-glycero-3-phosphate + CoA</text>
        <dbReference type="Rhea" id="RHEA:15325"/>
        <dbReference type="ChEBI" id="CHEBI:57287"/>
        <dbReference type="ChEBI" id="CHEBI:57597"/>
        <dbReference type="ChEBI" id="CHEBI:57970"/>
        <dbReference type="ChEBI" id="CHEBI:58342"/>
        <dbReference type="EC" id="2.3.1.15"/>
    </reaction>
</comment>
<evidence type="ECO:0000256" key="13">
    <source>
        <dbReference type="ARBA" id="ARBA00023315"/>
    </source>
</evidence>
<dbReference type="HAMAP" id="MF_00393">
    <property type="entry name" value="Glyc3P_acyltrans"/>
    <property type="match status" value="1"/>
</dbReference>
<keyword evidence="15" id="KW-0443">Lipid metabolism</keyword>
<evidence type="ECO:0000256" key="7">
    <source>
        <dbReference type="ARBA" id="ARBA00022475"/>
    </source>
</evidence>
<evidence type="ECO:0000256" key="10">
    <source>
        <dbReference type="ARBA" id="ARBA00023136"/>
    </source>
</evidence>
<keyword evidence="12 15" id="KW-1208">Phospholipid metabolism</keyword>
<keyword evidence="13 15" id="KW-0012">Acyltransferase</keyword>
<dbReference type="EMBL" id="CP100390">
    <property type="protein sequence ID" value="UZE97139.1"/>
    <property type="molecule type" value="Genomic_DNA"/>
</dbReference>
<keyword evidence="7 15" id="KW-1003">Cell membrane</keyword>
<evidence type="ECO:0000256" key="14">
    <source>
        <dbReference type="ARBA" id="ARBA00048427"/>
    </source>
</evidence>
<comment type="domain">
    <text evidence="15">The HXXXXD motif is essential for acyltransferase activity and may constitute the binding site for the phosphate moiety of the glycerol-3-phosphate.</text>
</comment>
<evidence type="ECO:0000256" key="12">
    <source>
        <dbReference type="ARBA" id="ARBA00023264"/>
    </source>
</evidence>
<accession>A0ABY6N4X7</accession>
<comment type="pathway">
    <text evidence="3">Lipid metabolism.</text>
</comment>
<dbReference type="Proteomes" id="UP001163739">
    <property type="component" value="Chromosome"/>
</dbReference>
<evidence type="ECO:0000313" key="17">
    <source>
        <dbReference type="EMBL" id="UZE97139.1"/>
    </source>
</evidence>
<evidence type="ECO:0000256" key="9">
    <source>
        <dbReference type="ARBA" id="ARBA00022679"/>
    </source>
</evidence>
<gene>
    <name evidence="15 17" type="primary">plsB</name>
    <name evidence="17" type="ORF">NKI27_05170</name>
</gene>
<dbReference type="InterPro" id="IPR002123">
    <property type="entry name" value="Plipid/glycerol_acylTrfase"/>
</dbReference>
<protein>
    <recommendedName>
        <fullName evidence="6 15">Glycerol-3-phosphate acyltransferase</fullName>
        <shortName evidence="15">GPAT</shortName>
        <ecNumber evidence="5 15">2.3.1.15</ecNumber>
    </recommendedName>
</protein>
<evidence type="ECO:0000256" key="8">
    <source>
        <dbReference type="ARBA" id="ARBA00022516"/>
    </source>
</evidence>
<evidence type="ECO:0000256" key="1">
    <source>
        <dbReference type="ARBA" id="ARBA00004413"/>
    </source>
</evidence>
<dbReference type="InterPro" id="IPR022284">
    <property type="entry name" value="GPAT/DHAPAT"/>
</dbReference>
<dbReference type="PANTHER" id="PTHR12563">
    <property type="entry name" value="GLYCEROL-3-PHOSPHATE ACYLTRANSFERASE"/>
    <property type="match status" value="1"/>
</dbReference>
<dbReference type="PIRSF" id="PIRSF000437">
    <property type="entry name" value="GPAT_DHAPAT"/>
    <property type="match status" value="1"/>
</dbReference>
<dbReference type="InterPro" id="IPR045520">
    <property type="entry name" value="GPAT/DHAPAT_C"/>
</dbReference>
<dbReference type="PIRSF" id="PIRSF500064">
    <property type="entry name" value="GPAT"/>
    <property type="match status" value="1"/>
</dbReference>
<evidence type="ECO:0000256" key="6">
    <source>
        <dbReference type="ARBA" id="ARBA00013432"/>
    </source>
</evidence>
<dbReference type="NCBIfam" id="NF003441">
    <property type="entry name" value="PRK04974.1"/>
    <property type="match status" value="1"/>
</dbReference>
<evidence type="ECO:0000256" key="3">
    <source>
        <dbReference type="ARBA" id="ARBA00005189"/>
    </source>
</evidence>
<reference evidence="17" key="1">
    <citation type="submission" date="2022-06" db="EMBL/GenBank/DDBJ databases">
        <title>Alkalimarinus sp. nov., isolated from gut of a Alitta virens.</title>
        <authorList>
            <person name="Yang A.I."/>
            <person name="Shin N.-R."/>
        </authorList>
    </citation>
    <scope>NUCLEOTIDE SEQUENCE</scope>
    <source>
        <strain evidence="17">A2M4</strain>
    </source>
</reference>
<proteinExistence type="inferred from homology"/>
<dbReference type="GO" id="GO:0004366">
    <property type="term" value="F:glycerol-3-phosphate O-acyltransferase activity"/>
    <property type="evidence" value="ECO:0007669"/>
    <property type="project" value="UniProtKB-EC"/>
</dbReference>
<dbReference type="InterPro" id="IPR028354">
    <property type="entry name" value="GPAT_PlsB"/>
</dbReference>
<dbReference type="CDD" id="cd07993">
    <property type="entry name" value="LPLAT_DHAPAT-like"/>
    <property type="match status" value="1"/>
</dbReference>
<keyword evidence="18" id="KW-1185">Reference proteome</keyword>
<dbReference type="SUPFAM" id="SSF69593">
    <property type="entry name" value="Glycerol-3-phosphate (1)-acyltransferase"/>
    <property type="match status" value="1"/>
</dbReference>
<dbReference type="RefSeq" id="WP_265048621.1">
    <property type="nucleotide sequence ID" value="NZ_CP100390.1"/>
</dbReference>
<comment type="similarity">
    <text evidence="4 15">Belongs to the GPAT/DAPAT family.</text>
</comment>